<dbReference type="AlphaFoldDB" id="A0A4Z1PM11"/>
<dbReference type="InterPro" id="IPR036786">
    <property type="entry name" value="Ribosome_mat_SBDS_N_sf"/>
</dbReference>
<dbReference type="Pfam" id="PF01172">
    <property type="entry name" value="SBDS_N"/>
    <property type="match status" value="1"/>
</dbReference>
<dbReference type="STRING" id="86259.A0A4Z1PM11"/>
<keyword evidence="4" id="KW-1185">Reference proteome</keyword>
<reference evidence="3 4" key="1">
    <citation type="submission" date="2019-04" db="EMBL/GenBank/DDBJ databases">
        <title>High contiguity whole genome sequence and gene annotation resource for two Venturia nashicola isolates.</title>
        <authorList>
            <person name="Prokchorchik M."/>
            <person name="Won K."/>
            <person name="Lee Y."/>
            <person name="Choi E.D."/>
            <person name="Segonzac C."/>
            <person name="Sohn K.H."/>
        </authorList>
    </citation>
    <scope>NUCLEOTIDE SEQUENCE [LARGE SCALE GENOMIC DNA]</scope>
    <source>
        <strain evidence="3 4">PRI2</strain>
    </source>
</reference>
<dbReference type="PANTHER" id="PTHR10927:SF2">
    <property type="entry name" value="RESTRICTION OF TELOMERE CAPPING PROTEIN 3"/>
    <property type="match status" value="1"/>
</dbReference>
<feature type="region of interest" description="Disordered" evidence="1">
    <location>
        <begin position="93"/>
        <end position="116"/>
    </location>
</feature>
<dbReference type="Gene3D" id="3.30.1250.10">
    <property type="entry name" value="Ribosome maturation protein SBDS, N-terminal domain"/>
    <property type="match status" value="1"/>
</dbReference>
<evidence type="ECO:0000259" key="2">
    <source>
        <dbReference type="Pfam" id="PF01172"/>
    </source>
</evidence>
<dbReference type="InterPro" id="IPR039100">
    <property type="entry name" value="Sdo1/SBDS-like"/>
</dbReference>
<organism evidence="3 4">
    <name type="scientific">Venturia nashicola</name>
    <dbReference type="NCBI Taxonomy" id="86259"/>
    <lineage>
        <taxon>Eukaryota</taxon>
        <taxon>Fungi</taxon>
        <taxon>Dikarya</taxon>
        <taxon>Ascomycota</taxon>
        <taxon>Pezizomycotina</taxon>
        <taxon>Dothideomycetes</taxon>
        <taxon>Pleosporomycetidae</taxon>
        <taxon>Venturiales</taxon>
        <taxon>Venturiaceae</taxon>
        <taxon>Venturia</taxon>
    </lineage>
</organism>
<dbReference type="SUPFAM" id="SSF89895">
    <property type="entry name" value="FYSH domain"/>
    <property type="match status" value="1"/>
</dbReference>
<protein>
    <submittedName>
        <fullName evidence="3">Shwachman-Bodian-diamond syndrome protein</fullName>
    </submittedName>
</protein>
<dbReference type="OrthoDB" id="2567806at2759"/>
<dbReference type="Proteomes" id="UP000298493">
    <property type="component" value="Unassembled WGS sequence"/>
</dbReference>
<evidence type="ECO:0000256" key="1">
    <source>
        <dbReference type="SAM" id="MobiDB-lite"/>
    </source>
</evidence>
<dbReference type="EMBL" id="SNSC02000002">
    <property type="protein sequence ID" value="TID26911.1"/>
    <property type="molecule type" value="Genomic_DNA"/>
</dbReference>
<name>A0A4Z1PM11_9PEZI</name>
<proteinExistence type="predicted"/>
<dbReference type="InterPro" id="IPR019783">
    <property type="entry name" value="SDO1/SBDS_N"/>
</dbReference>
<feature type="domain" description="Ribosome maturation protein SDO1/SBDS N-terminal" evidence="2">
    <location>
        <begin position="8"/>
        <end position="97"/>
    </location>
</feature>
<dbReference type="PANTHER" id="PTHR10927">
    <property type="entry name" value="RIBOSOME MATURATION PROTEIN SBDS"/>
    <property type="match status" value="1"/>
</dbReference>
<gene>
    <name evidence="3" type="ORF">E6O75_ATG01404</name>
</gene>
<comment type="caution">
    <text evidence="3">The sequence shown here is derived from an EMBL/GenBank/DDBJ whole genome shotgun (WGS) entry which is preliminary data.</text>
</comment>
<evidence type="ECO:0000313" key="3">
    <source>
        <dbReference type="EMBL" id="TID26911.1"/>
    </source>
</evidence>
<sequence length="116" mass="12710">MTKGETQQTKIHYKGTEDDFIILVESEEAVKKWKEDKTVPLVDVVQSFDVFTTGKHGAQGELNRASNAVLENEFGTKNSEDAVKAIIEKGQVQEVQSSSRQGDRNKSNAAGAGVQQ</sequence>
<accession>A0A4Z1PM11</accession>
<evidence type="ECO:0000313" key="4">
    <source>
        <dbReference type="Proteomes" id="UP000298493"/>
    </source>
</evidence>